<evidence type="ECO:0000313" key="2">
    <source>
        <dbReference type="WBParaSite" id="nRc.2.0.1.t03904-RA"/>
    </source>
</evidence>
<protein>
    <submittedName>
        <fullName evidence="2">Uncharacterized protein</fullName>
    </submittedName>
</protein>
<evidence type="ECO:0000313" key="1">
    <source>
        <dbReference type="Proteomes" id="UP000887565"/>
    </source>
</evidence>
<name>A0A915HQB0_ROMCU</name>
<accession>A0A915HQB0</accession>
<organism evidence="1 2">
    <name type="scientific">Romanomermis culicivorax</name>
    <name type="common">Nematode worm</name>
    <dbReference type="NCBI Taxonomy" id="13658"/>
    <lineage>
        <taxon>Eukaryota</taxon>
        <taxon>Metazoa</taxon>
        <taxon>Ecdysozoa</taxon>
        <taxon>Nematoda</taxon>
        <taxon>Enoplea</taxon>
        <taxon>Dorylaimia</taxon>
        <taxon>Mermithida</taxon>
        <taxon>Mermithoidea</taxon>
        <taxon>Mermithidae</taxon>
        <taxon>Romanomermis</taxon>
    </lineage>
</organism>
<sequence length="63" mass="7158">MAYKSIERYSFHKDAMATGDKEAVDATNSVKAENFGETLAWDLPKLGIWHNSAYNAFYKAYGY</sequence>
<proteinExistence type="predicted"/>
<reference evidence="2" key="1">
    <citation type="submission" date="2022-11" db="UniProtKB">
        <authorList>
            <consortium name="WormBaseParasite"/>
        </authorList>
    </citation>
    <scope>IDENTIFICATION</scope>
</reference>
<keyword evidence="1" id="KW-1185">Reference proteome</keyword>
<dbReference type="Proteomes" id="UP000887565">
    <property type="component" value="Unplaced"/>
</dbReference>
<dbReference type="AlphaFoldDB" id="A0A915HQB0"/>
<dbReference type="WBParaSite" id="nRc.2.0.1.t03904-RA">
    <property type="protein sequence ID" value="nRc.2.0.1.t03904-RA"/>
    <property type="gene ID" value="nRc.2.0.1.g03904"/>
</dbReference>